<gene>
    <name evidence="1" type="ORF">HB662_28045</name>
</gene>
<evidence type="ECO:0000313" key="1">
    <source>
        <dbReference type="EMBL" id="NKE48650.1"/>
    </source>
</evidence>
<accession>A0ABX1F8D0</accession>
<proteinExistence type="predicted"/>
<dbReference type="InterPro" id="IPR011050">
    <property type="entry name" value="Pectin_lyase_fold/virulence"/>
</dbReference>
<organism evidence="1 2">
    <name type="scientific">Falsiroseomonas frigidaquae</name>
    <dbReference type="NCBI Taxonomy" id="487318"/>
    <lineage>
        <taxon>Bacteria</taxon>
        <taxon>Pseudomonadati</taxon>
        <taxon>Pseudomonadota</taxon>
        <taxon>Alphaproteobacteria</taxon>
        <taxon>Acetobacterales</taxon>
        <taxon>Roseomonadaceae</taxon>
        <taxon>Falsiroseomonas</taxon>
    </lineage>
</organism>
<reference evidence="1 2" key="1">
    <citation type="submission" date="2020-03" db="EMBL/GenBank/DDBJ databases">
        <title>Roseomonas selenitidurans sp. nov. isolated from soil.</title>
        <authorList>
            <person name="Liu H."/>
        </authorList>
    </citation>
    <scope>NUCLEOTIDE SEQUENCE [LARGE SCALE GENOMIC DNA]</scope>
    <source>
        <strain evidence="1 2">JCM 15073</strain>
    </source>
</reference>
<name>A0ABX1F8D0_9PROT</name>
<dbReference type="RefSeq" id="WP_168055258.1">
    <property type="nucleotide sequence ID" value="NZ_JAATJR010000012.1"/>
</dbReference>
<dbReference type="Proteomes" id="UP000765160">
    <property type="component" value="Unassembled WGS sequence"/>
</dbReference>
<dbReference type="EMBL" id="JAAVTX010000012">
    <property type="protein sequence ID" value="NKE48650.1"/>
    <property type="molecule type" value="Genomic_DNA"/>
</dbReference>
<dbReference type="InterPro" id="IPR012334">
    <property type="entry name" value="Pectin_lyas_fold"/>
</dbReference>
<evidence type="ECO:0000313" key="2">
    <source>
        <dbReference type="Proteomes" id="UP000765160"/>
    </source>
</evidence>
<comment type="caution">
    <text evidence="1">The sequence shown here is derived from an EMBL/GenBank/DDBJ whole genome shotgun (WGS) entry which is preliminary data.</text>
</comment>
<dbReference type="Gene3D" id="2.160.20.10">
    <property type="entry name" value="Single-stranded right-handed beta-helix, Pectin lyase-like"/>
    <property type="match status" value="1"/>
</dbReference>
<protein>
    <submittedName>
        <fullName evidence="1">Uncharacterized protein</fullName>
    </submittedName>
</protein>
<keyword evidence="2" id="KW-1185">Reference proteome</keyword>
<sequence>MLGRRGFIAAAAAFPIAMPALSQQRSGIRLADFLRSSRSGDASDAFSQALSAAASRGTDLLLGAGTIIISTAPGEISDPLDHHCPDVRHRILRIRGEGAGRTRLLGVPRPTAANPSLPVSRPVLKSVGAESFSLVGVTLDGGLQRVGRGLQRGEDPHAAALLEVRGARSCALRDVVLTGFAGHWDTRTPIHGAYGRRGPLLVADCQDVELHDLVLQHPTFREGPFVHDARRLLVRGFRLRGPTGADQRGVSSPLNIMGPQTRDVVIEDFATEGAWNGSLMNLGGPARFTIRRLRARGRPLQAAEGDEGSDFQGKGIDIGTEINDSAFPGQPATEHLLLEDVILKDMAVYAIRATRSAACPLRRLTLAAGVVVEGGPEALGASNVATIEGQIVARGMGRAAATRRRRTAVSINACAGTLRLELSGAASDPLRTPDLGVLRRASSGLVLSGRIEGFPRGALRDDVPRAADDLRWDARCRDLLVQTVAGSTRPAIVAGRSDSQRLRRVEMRNCLLNGQALQQGMAGLVLHAGEIAL</sequence>
<dbReference type="SUPFAM" id="SSF51126">
    <property type="entry name" value="Pectin lyase-like"/>
    <property type="match status" value="1"/>
</dbReference>